<proteinExistence type="predicted"/>
<organism evidence="3 4">
    <name type="scientific">Oryzias melastigma</name>
    <name type="common">Marine medaka</name>
    <dbReference type="NCBI Taxonomy" id="30732"/>
    <lineage>
        <taxon>Eukaryota</taxon>
        <taxon>Metazoa</taxon>
        <taxon>Chordata</taxon>
        <taxon>Craniata</taxon>
        <taxon>Vertebrata</taxon>
        <taxon>Euteleostomi</taxon>
        <taxon>Actinopterygii</taxon>
        <taxon>Neopterygii</taxon>
        <taxon>Teleostei</taxon>
        <taxon>Neoteleostei</taxon>
        <taxon>Acanthomorphata</taxon>
        <taxon>Ovalentaria</taxon>
        <taxon>Atherinomorphae</taxon>
        <taxon>Beloniformes</taxon>
        <taxon>Adrianichthyidae</taxon>
        <taxon>Oryziinae</taxon>
        <taxon>Oryzias</taxon>
    </lineage>
</organism>
<name>A0A3B3DGC1_ORYME</name>
<keyword evidence="4" id="KW-1185">Reference proteome</keyword>
<sequence>MNCSAMHKLYIGNLSDGVTAEDLGRTFDEHKIPYTGQFLMKNGYAFVDCPDDHWAMKAIETFSGKVELHGKRIEVEHSVPKKQRCLTQISGVLSPLGSKFSSRVEQAAWFCSVSWRGDEEERRGRRNLEEGSDDKELLFPRGRKTRTGSEHGWMDGWMDDGRNGGCLFKKPSWAPLLHPAAPIVPLKRPSVDCSYPQHKHAAHAHIWGCARRTHRRGGRGAAAIGMKTKRGGWRLVGWGPRVPVCVHSHGVLLFKFDPTGFSHVETLTPPRPALAGLEGVNRTPSCLVALPVCPVIMLSAFPAQFPLRSAAGYSATISMATC</sequence>
<dbReference type="InterPro" id="IPR000504">
    <property type="entry name" value="RRM_dom"/>
</dbReference>
<keyword evidence="1" id="KW-0694">RNA-binding</keyword>
<reference evidence="3" key="2">
    <citation type="submission" date="2025-09" db="UniProtKB">
        <authorList>
            <consortium name="Ensembl"/>
        </authorList>
    </citation>
    <scope>IDENTIFICATION</scope>
</reference>
<evidence type="ECO:0000256" key="1">
    <source>
        <dbReference type="PROSITE-ProRule" id="PRU00176"/>
    </source>
</evidence>
<accession>A0A3B3DGC1</accession>
<reference evidence="3" key="1">
    <citation type="submission" date="2025-08" db="UniProtKB">
        <authorList>
            <consortium name="Ensembl"/>
        </authorList>
    </citation>
    <scope>IDENTIFICATION</scope>
</reference>
<dbReference type="Gene3D" id="3.30.70.330">
    <property type="match status" value="1"/>
</dbReference>
<dbReference type="Ensembl" id="ENSOMET00000017911.1">
    <property type="protein sequence ID" value="ENSOMEP00000028926.1"/>
    <property type="gene ID" value="ENSOMEG00000012285.1"/>
</dbReference>
<dbReference type="PROSITE" id="PS50102">
    <property type="entry name" value="RRM"/>
    <property type="match status" value="1"/>
</dbReference>
<dbReference type="AlphaFoldDB" id="A0A3B3DGC1"/>
<dbReference type="InterPro" id="IPR012677">
    <property type="entry name" value="Nucleotide-bd_a/b_plait_sf"/>
</dbReference>
<dbReference type="Proteomes" id="UP000261560">
    <property type="component" value="Unplaced"/>
</dbReference>
<protein>
    <submittedName>
        <fullName evidence="3">Insulin-like growth factor 2 mRNA binding protein 1</fullName>
    </submittedName>
</protein>
<feature type="domain" description="RRM" evidence="2">
    <location>
        <begin position="7"/>
        <end position="80"/>
    </location>
</feature>
<dbReference type="InterPro" id="IPR035979">
    <property type="entry name" value="RBD_domain_sf"/>
</dbReference>
<dbReference type="GO" id="GO:0003723">
    <property type="term" value="F:RNA binding"/>
    <property type="evidence" value="ECO:0007669"/>
    <property type="project" value="UniProtKB-UniRule"/>
</dbReference>
<evidence type="ECO:0000313" key="3">
    <source>
        <dbReference type="Ensembl" id="ENSOMEP00000028926.1"/>
    </source>
</evidence>
<dbReference type="SMART" id="SM00360">
    <property type="entry name" value="RRM"/>
    <property type="match status" value="1"/>
</dbReference>
<dbReference type="FunFam" id="3.30.70.330:FF:000203">
    <property type="entry name" value="insulin-like growth factor 2 mRNA-binding protein 1"/>
    <property type="match status" value="1"/>
</dbReference>
<dbReference type="SUPFAM" id="SSF54928">
    <property type="entry name" value="RNA-binding domain, RBD"/>
    <property type="match status" value="1"/>
</dbReference>
<evidence type="ECO:0000259" key="2">
    <source>
        <dbReference type="PROSITE" id="PS50102"/>
    </source>
</evidence>
<dbReference type="GeneTree" id="ENSGT00940000154957"/>
<evidence type="ECO:0000313" key="4">
    <source>
        <dbReference type="Proteomes" id="UP000261560"/>
    </source>
</evidence>